<evidence type="ECO:0000313" key="2">
    <source>
        <dbReference type="EnsemblPlants" id="OBART03G22280.1"/>
    </source>
</evidence>
<organism evidence="2">
    <name type="scientific">Oryza barthii</name>
    <dbReference type="NCBI Taxonomy" id="65489"/>
    <lineage>
        <taxon>Eukaryota</taxon>
        <taxon>Viridiplantae</taxon>
        <taxon>Streptophyta</taxon>
        <taxon>Embryophyta</taxon>
        <taxon>Tracheophyta</taxon>
        <taxon>Spermatophyta</taxon>
        <taxon>Magnoliopsida</taxon>
        <taxon>Liliopsida</taxon>
        <taxon>Poales</taxon>
        <taxon>Poaceae</taxon>
        <taxon>BOP clade</taxon>
        <taxon>Oryzoideae</taxon>
        <taxon>Oryzeae</taxon>
        <taxon>Oryzinae</taxon>
        <taxon>Oryza</taxon>
    </lineage>
</organism>
<keyword evidence="3" id="KW-1185">Reference proteome</keyword>
<dbReference type="EnsemblPlants" id="OBART03G22280.1">
    <property type="protein sequence ID" value="OBART03G22280.1"/>
    <property type="gene ID" value="OBART03G22280"/>
</dbReference>
<protein>
    <submittedName>
        <fullName evidence="2">Uncharacterized protein</fullName>
    </submittedName>
</protein>
<dbReference type="HOGENOM" id="CLU_2100622_0_0_1"/>
<reference evidence="2" key="1">
    <citation type="journal article" date="2009" name="Rice">
        <title>De Novo Next Generation Sequencing of Plant Genomes.</title>
        <authorList>
            <person name="Rounsley S."/>
            <person name="Marri P.R."/>
            <person name="Yu Y."/>
            <person name="He R."/>
            <person name="Sisneros N."/>
            <person name="Goicoechea J.L."/>
            <person name="Lee S.J."/>
            <person name="Angelova A."/>
            <person name="Kudrna D."/>
            <person name="Luo M."/>
            <person name="Affourtit J."/>
            <person name="Desany B."/>
            <person name="Knight J."/>
            <person name="Niazi F."/>
            <person name="Egholm M."/>
            <person name="Wing R.A."/>
        </authorList>
    </citation>
    <scope>NUCLEOTIDE SEQUENCE [LARGE SCALE GENOMIC DNA]</scope>
    <source>
        <strain evidence="2">cv. IRGC 105608</strain>
    </source>
</reference>
<dbReference type="AlphaFoldDB" id="A0A0D3FK44"/>
<evidence type="ECO:0000256" key="1">
    <source>
        <dbReference type="SAM" id="Phobius"/>
    </source>
</evidence>
<keyword evidence="1" id="KW-0472">Membrane</keyword>
<reference evidence="2" key="2">
    <citation type="submission" date="2015-03" db="UniProtKB">
        <authorList>
            <consortium name="EnsemblPlants"/>
        </authorList>
    </citation>
    <scope>IDENTIFICATION</scope>
</reference>
<dbReference type="PaxDb" id="65489-OBART03G22280.1"/>
<keyword evidence="1" id="KW-0812">Transmembrane</keyword>
<evidence type="ECO:0000313" key="3">
    <source>
        <dbReference type="Proteomes" id="UP000026960"/>
    </source>
</evidence>
<sequence length="116" mass="12411">MAESRQTAAVVFPLLFFLETSFWHPLGGDLVCVPLLVWWRSITLSSGRSGASLLLGLCVGDVGVWVVVSFFLFPGYDPPGFGRSGASLLLGLCVGDVGVWVVVSFFLFPGYDPPGL</sequence>
<feature type="transmembrane region" description="Helical" evidence="1">
    <location>
        <begin position="85"/>
        <end position="108"/>
    </location>
</feature>
<proteinExistence type="predicted"/>
<dbReference type="Gramene" id="OBART03G22280.1">
    <property type="protein sequence ID" value="OBART03G22280.1"/>
    <property type="gene ID" value="OBART03G22280"/>
</dbReference>
<name>A0A0D3FK44_9ORYZ</name>
<feature type="transmembrane region" description="Helical" evidence="1">
    <location>
        <begin position="52"/>
        <end position="73"/>
    </location>
</feature>
<accession>A0A0D3FK44</accession>
<dbReference type="Proteomes" id="UP000026960">
    <property type="component" value="Chromosome 3"/>
</dbReference>
<keyword evidence="1" id="KW-1133">Transmembrane helix</keyword>